<organism evidence="6 7">
    <name type="scientific">Mikania micrantha</name>
    <name type="common">bitter vine</name>
    <dbReference type="NCBI Taxonomy" id="192012"/>
    <lineage>
        <taxon>Eukaryota</taxon>
        <taxon>Viridiplantae</taxon>
        <taxon>Streptophyta</taxon>
        <taxon>Embryophyta</taxon>
        <taxon>Tracheophyta</taxon>
        <taxon>Spermatophyta</taxon>
        <taxon>Magnoliopsida</taxon>
        <taxon>eudicotyledons</taxon>
        <taxon>Gunneridae</taxon>
        <taxon>Pentapetalae</taxon>
        <taxon>asterids</taxon>
        <taxon>campanulids</taxon>
        <taxon>Asterales</taxon>
        <taxon>Asteraceae</taxon>
        <taxon>Asteroideae</taxon>
        <taxon>Heliantheae alliance</taxon>
        <taxon>Eupatorieae</taxon>
        <taxon>Mikania</taxon>
    </lineage>
</organism>
<evidence type="ECO:0000313" key="6">
    <source>
        <dbReference type="EMBL" id="KAD4583980.1"/>
    </source>
</evidence>
<keyword evidence="7" id="KW-1185">Reference proteome</keyword>
<accession>A0A5N6N9T6</accession>
<dbReference type="Pfam" id="PF00076">
    <property type="entry name" value="RRM_1"/>
    <property type="match status" value="2"/>
</dbReference>
<dbReference type="PANTHER" id="PTHR48032:SF12">
    <property type="entry name" value="RRM DOMAIN-CONTAINING PROTEIN"/>
    <property type="match status" value="1"/>
</dbReference>
<reference evidence="6 7" key="1">
    <citation type="submission" date="2019-05" db="EMBL/GenBank/DDBJ databases">
        <title>Mikania micrantha, genome provides insights into the molecular mechanism of rapid growth.</title>
        <authorList>
            <person name="Liu B."/>
        </authorList>
    </citation>
    <scope>NUCLEOTIDE SEQUENCE [LARGE SCALE GENOMIC DNA]</scope>
    <source>
        <strain evidence="6">NLD-2019</strain>
        <tissue evidence="6">Leaf</tissue>
    </source>
</reference>
<dbReference type="Gene3D" id="3.30.70.330">
    <property type="match status" value="2"/>
</dbReference>
<proteinExistence type="predicted"/>
<name>A0A5N6N9T6_9ASTR</name>
<keyword evidence="2 3" id="KW-0694">RNA-binding</keyword>
<dbReference type="Proteomes" id="UP000326396">
    <property type="component" value="Linkage Group LG2"/>
</dbReference>
<dbReference type="SUPFAM" id="SSF54928">
    <property type="entry name" value="RNA-binding domain, RBD"/>
    <property type="match status" value="2"/>
</dbReference>
<evidence type="ECO:0000256" key="3">
    <source>
        <dbReference type="PROSITE-ProRule" id="PRU00176"/>
    </source>
</evidence>
<evidence type="ECO:0000259" key="5">
    <source>
        <dbReference type="PROSITE" id="PS50102"/>
    </source>
</evidence>
<evidence type="ECO:0000256" key="2">
    <source>
        <dbReference type="ARBA" id="ARBA00022884"/>
    </source>
</evidence>
<keyword evidence="1" id="KW-0677">Repeat</keyword>
<comment type="caution">
    <text evidence="6">The sequence shown here is derived from an EMBL/GenBank/DDBJ whole genome shotgun (WGS) entry which is preliminary data.</text>
</comment>
<dbReference type="AlphaFoldDB" id="A0A5N6N9T6"/>
<evidence type="ECO:0000256" key="4">
    <source>
        <dbReference type="SAM" id="MobiDB-lite"/>
    </source>
</evidence>
<dbReference type="InterPro" id="IPR035979">
    <property type="entry name" value="RBD_domain_sf"/>
</dbReference>
<dbReference type="PROSITE" id="PS50102">
    <property type="entry name" value="RRM"/>
    <property type="match status" value="2"/>
</dbReference>
<dbReference type="OrthoDB" id="1875751at2759"/>
<dbReference type="PANTHER" id="PTHR48032">
    <property type="entry name" value="RNA-BINDING PROTEIN MUSASHI HOMOLOG RBP6"/>
    <property type="match status" value="1"/>
</dbReference>
<dbReference type="GO" id="GO:0006417">
    <property type="term" value="P:regulation of translation"/>
    <property type="evidence" value="ECO:0007669"/>
    <property type="project" value="TreeGrafter"/>
</dbReference>
<dbReference type="SMART" id="SM00360">
    <property type="entry name" value="RRM"/>
    <property type="match status" value="2"/>
</dbReference>
<protein>
    <recommendedName>
        <fullName evidence="5">RRM domain-containing protein</fullName>
    </recommendedName>
</protein>
<dbReference type="GO" id="GO:0003729">
    <property type="term" value="F:mRNA binding"/>
    <property type="evidence" value="ECO:0007669"/>
    <property type="project" value="TreeGrafter"/>
</dbReference>
<gene>
    <name evidence="6" type="ORF">E3N88_21581</name>
</gene>
<dbReference type="CDD" id="cd12330">
    <property type="entry name" value="RRM2_Hrp1p"/>
    <property type="match status" value="1"/>
</dbReference>
<evidence type="ECO:0000313" key="7">
    <source>
        <dbReference type="Proteomes" id="UP000326396"/>
    </source>
</evidence>
<feature type="domain" description="RRM" evidence="5">
    <location>
        <begin position="7"/>
        <end position="92"/>
    </location>
</feature>
<dbReference type="EMBL" id="SZYD01000012">
    <property type="protein sequence ID" value="KAD4583980.1"/>
    <property type="molecule type" value="Genomic_DNA"/>
</dbReference>
<sequence>MEDCDKSKVFVGGISWETTEDVLRDHFRNYGTVVGSVIAKDRTTGSPRGFAFVSFSDASALDRVLVDTHIILGRTATYLTGFLQVEVKKAVPRSEQNQNQQEHNRGQNRNCRHNGTKSNDNLKTKKIFVGGLSANLTEDDFKFYFEKFGKITDVVVMHDNVTHRPRGFGFITFDSEDSVEEVMQKNFHELCGKLVEVKRAVPKEISGSTPSGNWDSNFSGSQQPAAQYGPRYEVLPGYGLFPGYGGYPYGGGVFGGGYPVGGYGLAPVSPRVPWGGPAMVSMRGGPLPLTVYPAYLNGGHGLMGMAANGGNGIVGPIPSGMPSQLSVGSEQFRGNVDNNSLGSTGGESSRNDQSGVGGNMD</sequence>
<dbReference type="InterPro" id="IPR012677">
    <property type="entry name" value="Nucleotide-bd_a/b_plait_sf"/>
</dbReference>
<dbReference type="InterPro" id="IPR000504">
    <property type="entry name" value="RRM_dom"/>
</dbReference>
<feature type="compositionally biased region" description="Polar residues" evidence="4">
    <location>
        <begin position="336"/>
        <end position="354"/>
    </location>
</feature>
<feature type="domain" description="RRM" evidence="5">
    <location>
        <begin position="125"/>
        <end position="202"/>
    </location>
</feature>
<feature type="region of interest" description="Disordered" evidence="4">
    <location>
        <begin position="92"/>
        <end position="119"/>
    </location>
</feature>
<feature type="region of interest" description="Disordered" evidence="4">
    <location>
        <begin position="324"/>
        <end position="361"/>
    </location>
</feature>
<evidence type="ECO:0000256" key="1">
    <source>
        <dbReference type="ARBA" id="ARBA00022737"/>
    </source>
</evidence>